<dbReference type="PANTHER" id="PTHR43143">
    <property type="entry name" value="METALLOPHOSPHOESTERASE, CALCINEURIN SUPERFAMILY"/>
    <property type="match status" value="1"/>
</dbReference>
<sequence length="510" mass="55675">MRAPGSWLPVSLLAVAALLSGPAGAAPSVPAPATSVGIPATGLTTDVPATSATMYAGVTDSADPPLPRDVAESGAPVSVGDKFDEYPYVRYELEFPAGTEVVTLRWQGRSVNLDDLALHVRTGRSWGEPRAVARPAAPGGPIVLEARITGVAGPVEILVIDGPRRDRGFRDANAVPDQAFADPAEYDFAIQHLTDTQYLARDDTAAFRAMTTWTAQQARDRKIAYTVHTGDLIQSWIRPGAPDARARAEFEVASEAMGILEAAGMPYGVLPGNHDNLWNVAGRLVPGEHERNHALYNEYFGPQRFRDRPQWGASVTDTDNSAHYDLFESAGARFLVLYIGYNPAEHVMRWAEQVLAAHPDRNTIVAAHYYLDEDGRLRMSGFGDIGGSSGQQIWNRLVVPHESVFMVLSGHVDGQTTVTDRPIPDSDRRVVEMLADYQYFLVDGRRATAFQRLLQFDLDDGTVAVTTHSPALDSFRVEDHDPRRRYTPEDGDFVVDVQLRAGVPRAVLPG</sequence>
<accession>A0AA46PNT7</accession>
<reference evidence="3" key="1">
    <citation type="submission" date="2022-09" db="EMBL/GenBank/DDBJ databases">
        <title>The genome sequence of Rhodococcus aetherivorans N1.</title>
        <authorList>
            <person name="Jiang W."/>
        </authorList>
    </citation>
    <scope>NUCLEOTIDE SEQUENCE</scope>
    <source>
        <strain evidence="3">N1</strain>
    </source>
</reference>
<gene>
    <name evidence="3" type="ORF">OCS65_27345</name>
</gene>
<dbReference type="GeneID" id="83624215"/>
<feature type="chain" id="PRO_5041294006" evidence="1">
    <location>
        <begin position="26"/>
        <end position="510"/>
    </location>
</feature>
<evidence type="ECO:0000256" key="1">
    <source>
        <dbReference type="SAM" id="SignalP"/>
    </source>
</evidence>
<dbReference type="Gene3D" id="3.60.21.10">
    <property type="match status" value="1"/>
</dbReference>
<dbReference type="InterPro" id="IPR004843">
    <property type="entry name" value="Calcineurin-like_PHP"/>
</dbReference>
<dbReference type="EMBL" id="CP106982">
    <property type="protein sequence ID" value="UYF94087.1"/>
    <property type="molecule type" value="Genomic_DNA"/>
</dbReference>
<keyword evidence="1" id="KW-0732">Signal</keyword>
<dbReference type="SUPFAM" id="SSF56300">
    <property type="entry name" value="Metallo-dependent phosphatases"/>
    <property type="match status" value="1"/>
</dbReference>
<proteinExistence type="predicted"/>
<protein>
    <submittedName>
        <fullName evidence="3">Metallophosphoesterase</fullName>
    </submittedName>
</protein>
<feature type="signal peptide" evidence="1">
    <location>
        <begin position="1"/>
        <end position="25"/>
    </location>
</feature>
<dbReference type="Proteomes" id="UP001163947">
    <property type="component" value="Chromosome"/>
</dbReference>
<dbReference type="InterPro" id="IPR051918">
    <property type="entry name" value="STPP_CPPED1"/>
</dbReference>
<evidence type="ECO:0000259" key="2">
    <source>
        <dbReference type="Pfam" id="PF00149"/>
    </source>
</evidence>
<dbReference type="AlphaFoldDB" id="A0AA46PNT7"/>
<dbReference type="RefSeq" id="WP_231772117.1">
    <property type="nucleotide sequence ID" value="NZ_CP088969.1"/>
</dbReference>
<evidence type="ECO:0000313" key="3">
    <source>
        <dbReference type="EMBL" id="UYF94087.1"/>
    </source>
</evidence>
<dbReference type="PANTHER" id="PTHR43143:SF5">
    <property type="entry name" value="SECRETED PROTEIN"/>
    <property type="match status" value="1"/>
</dbReference>
<dbReference type="Pfam" id="PF00149">
    <property type="entry name" value="Metallophos"/>
    <property type="match status" value="1"/>
</dbReference>
<name>A0AA46PNT7_9NOCA</name>
<evidence type="ECO:0000313" key="4">
    <source>
        <dbReference type="Proteomes" id="UP001163947"/>
    </source>
</evidence>
<feature type="domain" description="Calcineurin-like phosphoesterase" evidence="2">
    <location>
        <begin position="192"/>
        <end position="411"/>
    </location>
</feature>
<dbReference type="InterPro" id="IPR029052">
    <property type="entry name" value="Metallo-depent_PP-like"/>
</dbReference>
<organism evidence="3 4">
    <name type="scientific">Rhodococcus aetherivorans</name>
    <dbReference type="NCBI Taxonomy" id="191292"/>
    <lineage>
        <taxon>Bacteria</taxon>
        <taxon>Bacillati</taxon>
        <taxon>Actinomycetota</taxon>
        <taxon>Actinomycetes</taxon>
        <taxon>Mycobacteriales</taxon>
        <taxon>Nocardiaceae</taxon>
        <taxon>Rhodococcus</taxon>
    </lineage>
</organism>
<dbReference type="GO" id="GO:0016787">
    <property type="term" value="F:hydrolase activity"/>
    <property type="evidence" value="ECO:0007669"/>
    <property type="project" value="InterPro"/>
</dbReference>